<accession>A0A858BXR7</accession>
<protein>
    <submittedName>
        <fullName evidence="2">Uncharacterized protein</fullName>
    </submittedName>
</protein>
<evidence type="ECO:0000313" key="2">
    <source>
        <dbReference type="EMBL" id="QIB69504.1"/>
    </source>
</evidence>
<name>A0A858BXR7_9FIRM</name>
<evidence type="ECO:0000256" key="1">
    <source>
        <dbReference type="SAM" id="Phobius"/>
    </source>
</evidence>
<dbReference type="AlphaFoldDB" id="A0A858BXR7"/>
<evidence type="ECO:0000313" key="3">
    <source>
        <dbReference type="Proteomes" id="UP000466848"/>
    </source>
</evidence>
<dbReference type="RefSeq" id="WP_163066747.1">
    <property type="nucleotide sequence ID" value="NZ_CP048649.1"/>
</dbReference>
<keyword evidence="1" id="KW-0812">Transmembrane</keyword>
<dbReference type="Proteomes" id="UP000466848">
    <property type="component" value="Chromosome"/>
</dbReference>
<keyword evidence="1" id="KW-1133">Transmembrane helix</keyword>
<dbReference type="KEGG" id="abut:Ami103574_09260"/>
<organism evidence="2 3">
    <name type="scientific">Aminipila butyrica</name>
    <dbReference type="NCBI Taxonomy" id="433296"/>
    <lineage>
        <taxon>Bacteria</taxon>
        <taxon>Bacillati</taxon>
        <taxon>Bacillota</taxon>
        <taxon>Clostridia</taxon>
        <taxon>Peptostreptococcales</taxon>
        <taxon>Anaerovoracaceae</taxon>
        <taxon>Aminipila</taxon>
    </lineage>
</organism>
<keyword evidence="1" id="KW-0472">Membrane</keyword>
<feature type="transmembrane region" description="Helical" evidence="1">
    <location>
        <begin position="242"/>
        <end position="264"/>
    </location>
</feature>
<dbReference type="EMBL" id="CP048649">
    <property type="protein sequence ID" value="QIB69504.1"/>
    <property type="molecule type" value="Genomic_DNA"/>
</dbReference>
<proteinExistence type="predicted"/>
<reference evidence="2 3" key="1">
    <citation type="submission" date="2020-02" db="EMBL/GenBank/DDBJ databases">
        <authorList>
            <person name="Kim Y.B."/>
            <person name="Roh S.W."/>
        </authorList>
    </citation>
    <scope>NUCLEOTIDE SEQUENCE [LARGE SCALE GENOMIC DNA]</scope>
    <source>
        <strain evidence="2 3">DSM 103574</strain>
    </source>
</reference>
<sequence length="278" mass="30988">MSCFGNKVSPDLYQNCCNANTLCEFSGNMDDVITEPLYVQKVYDAILFNLQGMKTVQNQRFTPNLPRGHRVRRVLDIRCKRFFNPGNIDDPRNLSLNLNTTISGATFLHNSQGNPIEVVGPDGTFSEKILYADTSECDENCMGTPVFGTQTIEVTGNVQVFIDLLLLDRNNNEVVFTICADVNIATNAQPLVLTNFFEICMPSTIDTAFLPRFTEFCNAACETRLATNNCGRDLTIGANGEVSANLIIAICITCVKPCIIRFFIFAKKRPTYQKFQAI</sequence>
<keyword evidence="3" id="KW-1185">Reference proteome</keyword>
<gene>
    <name evidence="2" type="ORF">Ami103574_09260</name>
</gene>